<evidence type="ECO:0000313" key="2">
    <source>
        <dbReference type="EMBL" id="MBW0568946.1"/>
    </source>
</evidence>
<organism evidence="2 3">
    <name type="scientific">Austropuccinia psidii MF-1</name>
    <dbReference type="NCBI Taxonomy" id="1389203"/>
    <lineage>
        <taxon>Eukaryota</taxon>
        <taxon>Fungi</taxon>
        <taxon>Dikarya</taxon>
        <taxon>Basidiomycota</taxon>
        <taxon>Pucciniomycotina</taxon>
        <taxon>Pucciniomycetes</taxon>
        <taxon>Pucciniales</taxon>
        <taxon>Sphaerophragmiaceae</taxon>
        <taxon>Austropuccinia</taxon>
    </lineage>
</organism>
<comment type="caution">
    <text evidence="2">The sequence shown here is derived from an EMBL/GenBank/DDBJ whole genome shotgun (WGS) entry which is preliminary data.</text>
</comment>
<feature type="signal peptide" evidence="1">
    <location>
        <begin position="1"/>
        <end position="19"/>
    </location>
</feature>
<dbReference type="AlphaFoldDB" id="A0A9Q3JVQ8"/>
<accession>A0A9Q3JVQ8</accession>
<evidence type="ECO:0000256" key="1">
    <source>
        <dbReference type="SAM" id="SignalP"/>
    </source>
</evidence>
<keyword evidence="3" id="KW-1185">Reference proteome</keyword>
<dbReference type="Proteomes" id="UP000765509">
    <property type="component" value="Unassembled WGS sequence"/>
</dbReference>
<reference evidence="2" key="1">
    <citation type="submission" date="2021-03" db="EMBL/GenBank/DDBJ databases">
        <title>Draft genome sequence of rust myrtle Austropuccinia psidii MF-1, a brazilian biotype.</title>
        <authorList>
            <person name="Quecine M.C."/>
            <person name="Pachon D.M.R."/>
            <person name="Bonatelli M.L."/>
            <person name="Correr F.H."/>
            <person name="Franceschini L.M."/>
            <person name="Leite T.F."/>
            <person name="Margarido G.R.A."/>
            <person name="Almeida C.A."/>
            <person name="Ferrarezi J.A."/>
            <person name="Labate C.A."/>
        </authorList>
    </citation>
    <scope>NUCLEOTIDE SEQUENCE</scope>
    <source>
        <strain evidence="2">MF-1</strain>
    </source>
</reference>
<keyword evidence="1" id="KW-0732">Signal</keyword>
<dbReference type="EMBL" id="AVOT02083549">
    <property type="protein sequence ID" value="MBW0568946.1"/>
    <property type="molecule type" value="Genomic_DNA"/>
</dbReference>
<name>A0A9Q3JVQ8_9BASI</name>
<evidence type="ECO:0000313" key="3">
    <source>
        <dbReference type="Proteomes" id="UP000765509"/>
    </source>
</evidence>
<proteinExistence type="predicted"/>
<sequence length="154" mass="17221">MLTVTLFLVTVIMNPRAQSYGYGYSDLINAFCTEELEKLLFGYSSHPSNCTAFWDWVNAPSSTPPSPPALVTISTVSSPSSSLEEIPEASMAFYAFFEGEYDSRLFVPNPFDYFLGNEASNLFSLTFNDGYTKPFHPYNLRPCDCNGFVVKPSR</sequence>
<feature type="chain" id="PRO_5040416229" evidence="1">
    <location>
        <begin position="20"/>
        <end position="154"/>
    </location>
</feature>
<protein>
    <submittedName>
        <fullName evidence="2">Uncharacterized protein</fullName>
    </submittedName>
</protein>
<gene>
    <name evidence="2" type="ORF">O181_108661</name>
</gene>